<dbReference type="EMBL" id="QSGO01000001">
    <property type="protein sequence ID" value="RHB38361.1"/>
    <property type="molecule type" value="Genomic_DNA"/>
</dbReference>
<sequence>MNKKCLLLVGAFPPDKCGIGDYSYQLVNSDSDKWECLVWKKWILKELPALIREINSFKIKNLNLQYPTKSSYASIVPHLVCIYYALFTSKIFTVTLHENSRMNIRYRLAANLFLLFADRVIFTTDFERQHALKKFPFRKFHYNVIKLFSNIDKVSIIKKTVDRKYDIAFFGLISSGKNIEKFISVVKKLRAQSCLLKTAIIGMVADEWKDYVEQLKLQALNCDIDFIFNLSNREVASILNNTKYIYLPFPDGVSERRGSFFAAILNGAIVLTTKGSCTTSEFDSVCYYLGSEEDDVATINRLLNDENSKIVQEDLIAYTKKYMPESWKEVSEEYMSLFDE</sequence>
<name>A0A413VXS8_9BACE</name>
<protein>
    <submittedName>
        <fullName evidence="1">Glycosyltransferase family 1 protein</fullName>
    </submittedName>
</protein>
<comment type="caution">
    <text evidence="1">The sequence shown here is derived from an EMBL/GenBank/DDBJ whole genome shotgun (WGS) entry which is preliminary data.</text>
</comment>
<gene>
    <name evidence="1" type="ORF">DW888_00645</name>
</gene>
<dbReference type="Proteomes" id="UP000284379">
    <property type="component" value="Unassembled WGS sequence"/>
</dbReference>
<dbReference type="RefSeq" id="WP_122200639.1">
    <property type="nucleotide sequence ID" value="NZ_CABJFV010000001.1"/>
</dbReference>
<evidence type="ECO:0000313" key="2">
    <source>
        <dbReference type="Proteomes" id="UP000284379"/>
    </source>
</evidence>
<dbReference type="GO" id="GO:0016740">
    <property type="term" value="F:transferase activity"/>
    <property type="evidence" value="ECO:0007669"/>
    <property type="project" value="UniProtKB-KW"/>
</dbReference>
<proteinExistence type="predicted"/>
<keyword evidence="1" id="KW-0808">Transferase</keyword>
<evidence type="ECO:0000313" key="1">
    <source>
        <dbReference type="EMBL" id="RHB38361.1"/>
    </source>
</evidence>
<reference evidence="1 2" key="1">
    <citation type="submission" date="2018-08" db="EMBL/GenBank/DDBJ databases">
        <title>A genome reference for cultivated species of the human gut microbiota.</title>
        <authorList>
            <person name="Zou Y."/>
            <person name="Xue W."/>
            <person name="Luo G."/>
        </authorList>
    </citation>
    <scope>NUCLEOTIDE SEQUENCE [LARGE SCALE GENOMIC DNA]</scope>
    <source>
        <strain evidence="1 2">AM40-30BH</strain>
    </source>
</reference>
<dbReference type="SUPFAM" id="SSF53756">
    <property type="entry name" value="UDP-Glycosyltransferase/glycogen phosphorylase"/>
    <property type="match status" value="1"/>
</dbReference>
<accession>A0A413VXS8</accession>
<dbReference type="Gene3D" id="3.40.50.2000">
    <property type="entry name" value="Glycogen Phosphorylase B"/>
    <property type="match status" value="1"/>
</dbReference>
<dbReference type="AlphaFoldDB" id="A0A413VXS8"/>
<organism evidence="1 2">
    <name type="scientific">Bacteroides nordii</name>
    <dbReference type="NCBI Taxonomy" id="291645"/>
    <lineage>
        <taxon>Bacteria</taxon>
        <taxon>Pseudomonadati</taxon>
        <taxon>Bacteroidota</taxon>
        <taxon>Bacteroidia</taxon>
        <taxon>Bacteroidales</taxon>
        <taxon>Bacteroidaceae</taxon>
        <taxon>Bacteroides</taxon>
    </lineage>
</organism>